<accession>A0A172WD82</accession>
<keyword evidence="4" id="KW-1185">Reference proteome</keyword>
<sequence>MTNITISCKAIQQIQKLMKKENKIGIKLGIKKSGCAGMKYYMKFIKAIDKNDVCLISNSNIIISAYSKHVLMLNGTKIDFEKEGLNYNFKFKNKKIKDFCGCGESFNI</sequence>
<evidence type="ECO:0000313" key="4">
    <source>
        <dbReference type="Proteomes" id="UP000077654"/>
    </source>
</evidence>
<dbReference type="EMBL" id="CP011299">
    <property type="protein sequence ID" value="ANF16927.1"/>
    <property type="molecule type" value="Genomic_DNA"/>
</dbReference>
<dbReference type="GO" id="GO:0051537">
    <property type="term" value="F:2 iron, 2 sulfur cluster binding"/>
    <property type="evidence" value="ECO:0007669"/>
    <property type="project" value="TreeGrafter"/>
</dbReference>
<dbReference type="PATRIC" id="fig|118110.3.peg.110"/>
<evidence type="ECO:0000259" key="2">
    <source>
        <dbReference type="Pfam" id="PF01521"/>
    </source>
</evidence>
<evidence type="ECO:0000313" key="3">
    <source>
        <dbReference type="EMBL" id="ANF16927.1"/>
    </source>
</evidence>
<dbReference type="Proteomes" id="UP000077654">
    <property type="component" value="Chromosome"/>
</dbReference>
<dbReference type="PANTHER" id="PTHR10072">
    <property type="entry name" value="IRON-SULFUR CLUSTER ASSEMBLY PROTEIN"/>
    <property type="match status" value="1"/>
</dbReference>
<dbReference type="STRING" id="118110.XW81_00580"/>
<proteinExistence type="inferred from homology"/>
<dbReference type="GO" id="GO:0005829">
    <property type="term" value="C:cytosol"/>
    <property type="evidence" value="ECO:0007669"/>
    <property type="project" value="TreeGrafter"/>
</dbReference>
<dbReference type="InterPro" id="IPR035903">
    <property type="entry name" value="HesB-like_dom_sf"/>
</dbReference>
<dbReference type="PANTHER" id="PTHR10072:SF41">
    <property type="entry name" value="IRON-SULFUR CLUSTER ASSEMBLY 1 HOMOLOG, MITOCHONDRIAL"/>
    <property type="match status" value="1"/>
</dbReference>
<comment type="similarity">
    <text evidence="1">Belongs to the HesB/IscA family.</text>
</comment>
<feature type="domain" description="Core" evidence="2">
    <location>
        <begin position="3"/>
        <end position="104"/>
    </location>
</feature>
<dbReference type="SUPFAM" id="SSF89360">
    <property type="entry name" value="HesB-like domain"/>
    <property type="match status" value="1"/>
</dbReference>
<protein>
    <recommendedName>
        <fullName evidence="2">Core domain-containing protein</fullName>
    </recommendedName>
</protein>
<dbReference type="AlphaFoldDB" id="A0A172WD82"/>
<dbReference type="NCBIfam" id="TIGR00049">
    <property type="entry name" value="iron-sulfur cluster assembly accessory protein"/>
    <property type="match status" value="1"/>
</dbReference>
<name>A0A172WD82_BUCSC</name>
<dbReference type="InterPro" id="IPR016092">
    <property type="entry name" value="ATAP"/>
</dbReference>
<dbReference type="RefSeq" id="WP_075473920.1">
    <property type="nucleotide sequence ID" value="NZ_CP011299.1"/>
</dbReference>
<dbReference type="GO" id="GO:0016226">
    <property type="term" value="P:iron-sulfur cluster assembly"/>
    <property type="evidence" value="ECO:0007669"/>
    <property type="project" value="InterPro"/>
</dbReference>
<dbReference type="InterPro" id="IPR000361">
    <property type="entry name" value="ATAP_core_dom"/>
</dbReference>
<dbReference type="Pfam" id="PF01521">
    <property type="entry name" value="Fe-S_biosyn"/>
    <property type="match status" value="1"/>
</dbReference>
<dbReference type="InterPro" id="IPR050322">
    <property type="entry name" value="Fe-S_cluster_asmbl/transfer"/>
</dbReference>
<dbReference type="Gene3D" id="2.60.300.12">
    <property type="entry name" value="HesB-like domain"/>
    <property type="match status" value="1"/>
</dbReference>
<evidence type="ECO:0000256" key="1">
    <source>
        <dbReference type="ARBA" id="ARBA00006718"/>
    </source>
</evidence>
<gene>
    <name evidence="3" type="ORF">XW81_00580</name>
</gene>
<organism evidence="3 4">
    <name type="scientific">Buchnera aphidicola subsp. Schlechtendalia chinensis</name>
    <dbReference type="NCBI Taxonomy" id="118110"/>
    <lineage>
        <taxon>Bacteria</taxon>
        <taxon>Pseudomonadati</taxon>
        <taxon>Pseudomonadota</taxon>
        <taxon>Gammaproteobacteria</taxon>
        <taxon>Enterobacterales</taxon>
        <taxon>Erwiniaceae</taxon>
        <taxon>Buchnera</taxon>
    </lineage>
</organism>
<reference evidence="3 4" key="1">
    <citation type="submission" date="2015-04" db="EMBL/GenBank/DDBJ databases">
        <title>Buchnera aphidicola assembly.</title>
        <authorList>
            <person name="Zhang Y."/>
        </authorList>
    </citation>
    <scope>NUCLEOTIDE SEQUENCE [LARGE SCALE GENOMIC DNA]</scope>
    <source>
        <strain evidence="3 4">SC</strain>
    </source>
</reference>